<evidence type="ECO:0000313" key="4">
    <source>
        <dbReference type="Proteomes" id="UP001168167"/>
    </source>
</evidence>
<dbReference type="EMBL" id="JANQAO010000001">
    <property type="protein sequence ID" value="MDM5147160.1"/>
    <property type="molecule type" value="Genomic_DNA"/>
</dbReference>
<name>A0ABT7QKN8_9GAMM</name>
<dbReference type="SUPFAM" id="SSF48452">
    <property type="entry name" value="TPR-like"/>
    <property type="match status" value="1"/>
</dbReference>
<keyword evidence="1" id="KW-0479">Metal-binding</keyword>
<feature type="domain" description="LapB rubredoxin metal binding" evidence="2">
    <location>
        <begin position="345"/>
        <end position="371"/>
    </location>
</feature>
<evidence type="ECO:0000259" key="2">
    <source>
        <dbReference type="Pfam" id="PF18073"/>
    </source>
</evidence>
<comment type="caution">
    <text evidence="3">The sequence shown here is derived from an EMBL/GenBank/DDBJ whole genome shotgun (WGS) entry which is preliminary data.</text>
</comment>
<dbReference type="InterPro" id="IPR041166">
    <property type="entry name" value="Rubredoxin_2"/>
</dbReference>
<proteinExistence type="predicted"/>
<dbReference type="Gene3D" id="1.25.40.10">
    <property type="entry name" value="Tetratricopeptide repeat domain"/>
    <property type="match status" value="1"/>
</dbReference>
<keyword evidence="4" id="KW-1185">Reference proteome</keyword>
<protein>
    <recommendedName>
        <fullName evidence="2">LapB rubredoxin metal binding domain-containing protein</fullName>
    </recommendedName>
</protein>
<reference evidence="3" key="2">
    <citation type="journal article" date="2023" name="Microbiome">
        <title>Synthase-selected sorting approach identifies a beta-lactone synthase in a nudibranch symbiotic bacterium.</title>
        <authorList>
            <person name="Dzunkova M."/>
            <person name="La Clair J.J."/>
            <person name="Tyml T."/>
            <person name="Doud D."/>
            <person name="Schulz F."/>
            <person name="Piquer-Esteban S."/>
            <person name="Porcel Sanchis D."/>
            <person name="Osborn A."/>
            <person name="Robinson D."/>
            <person name="Louie K.B."/>
            <person name="Bowen B.P."/>
            <person name="Bowers R.M."/>
            <person name="Lee J."/>
            <person name="Arnau V."/>
            <person name="Diaz-Villanueva W."/>
            <person name="Stepanauskas R."/>
            <person name="Gosliner T."/>
            <person name="Date S.V."/>
            <person name="Northen T.R."/>
            <person name="Cheng J.F."/>
            <person name="Burkart M.D."/>
            <person name="Woyke T."/>
        </authorList>
    </citation>
    <scope>NUCLEOTIDE SEQUENCE</scope>
    <source>
        <strain evidence="3">Df01</strain>
    </source>
</reference>
<accession>A0ABT7QKN8</accession>
<dbReference type="InterPro" id="IPR011990">
    <property type="entry name" value="TPR-like_helical_dom_sf"/>
</dbReference>
<dbReference type="Proteomes" id="UP001168167">
    <property type="component" value="Unassembled WGS sequence"/>
</dbReference>
<reference evidence="3" key="1">
    <citation type="submission" date="2022-08" db="EMBL/GenBank/DDBJ databases">
        <authorList>
            <person name="Dzunkova M."/>
            <person name="La Clair J."/>
            <person name="Tyml T."/>
            <person name="Doud D."/>
            <person name="Schulz F."/>
            <person name="Piquer S."/>
            <person name="Porcel Sanchis D."/>
            <person name="Osborn A."/>
            <person name="Robinson D."/>
            <person name="Louie K.B."/>
            <person name="Bowen B.P."/>
            <person name="Bowers R."/>
            <person name="Lee J."/>
            <person name="Arnau Llombart V."/>
            <person name="Diaz Villanueva W."/>
            <person name="Gosliner T."/>
            <person name="Northen T."/>
            <person name="Cheng J.-F."/>
            <person name="Burkart M.D."/>
            <person name="Woyke T."/>
        </authorList>
    </citation>
    <scope>NUCLEOTIDE SEQUENCE</scope>
    <source>
        <strain evidence="3">Df01</strain>
    </source>
</reference>
<dbReference type="Pfam" id="PF18073">
    <property type="entry name" value="Zn_ribbon_LapB"/>
    <property type="match status" value="1"/>
</dbReference>
<sequence>MAIAIEWFLLALPLVFLLGWFSARLDIRDIRKSGRELPHAYLKGLSHLLRDQKKRALDAFLRAQPLDPQSAELQFAIGDLSRRRGEYRRALEVHQQLCEREDLSAADRKRALWELAGDYFQMGFLDVAEKHAAMIKDDDYRERVGGMLLEIRQRACDYSGALDVLDNMSKEASLMRRTTRAHLLCECASRKTVVDEKRQLLEAALVAYSNCARAGIMLGDMSVAEQNYESAVARYTAVEGQNSRYLWCAVEGAMAAYESQQKITAGIDEMLRWLQHYPSSLLFEAVYQAMAARGMEANLAGDNLKHGLGLAAAAAWSGEKEQQAVGDERDLWRALTQAVTLKRRYRCENCGYETGNFAWQCHNCLSWESFQSGEMHG</sequence>
<evidence type="ECO:0000256" key="1">
    <source>
        <dbReference type="ARBA" id="ARBA00022723"/>
    </source>
</evidence>
<evidence type="ECO:0000313" key="3">
    <source>
        <dbReference type="EMBL" id="MDM5147160.1"/>
    </source>
</evidence>
<gene>
    <name evidence="3" type="ORF">NQX30_02040</name>
</gene>
<organism evidence="3 4">
    <name type="scientific">Candidatus Doriopsillibacter californiensis</name>
    <dbReference type="NCBI Taxonomy" id="2970740"/>
    <lineage>
        <taxon>Bacteria</taxon>
        <taxon>Pseudomonadati</taxon>
        <taxon>Pseudomonadota</taxon>
        <taxon>Gammaproteobacteria</taxon>
        <taxon>Candidatus Tethybacterales</taxon>
        <taxon>Candidatus Persebacteraceae</taxon>
        <taxon>Candidatus Doriopsillibacter</taxon>
    </lineage>
</organism>